<dbReference type="SUPFAM" id="SSF51905">
    <property type="entry name" value="FAD/NAD(P)-binding domain"/>
    <property type="match status" value="1"/>
</dbReference>
<evidence type="ECO:0000313" key="8">
    <source>
        <dbReference type="EMBL" id="GAP87556.1"/>
    </source>
</evidence>
<keyword evidence="9" id="KW-1185">Reference proteome</keyword>
<organism evidence="8">
    <name type="scientific">Rosellinia necatrix</name>
    <name type="common">White root-rot fungus</name>
    <dbReference type="NCBI Taxonomy" id="77044"/>
    <lineage>
        <taxon>Eukaryota</taxon>
        <taxon>Fungi</taxon>
        <taxon>Dikarya</taxon>
        <taxon>Ascomycota</taxon>
        <taxon>Pezizomycotina</taxon>
        <taxon>Sordariomycetes</taxon>
        <taxon>Xylariomycetidae</taxon>
        <taxon>Xylariales</taxon>
        <taxon>Xylariaceae</taxon>
        <taxon>Rosellinia</taxon>
    </lineage>
</organism>
<dbReference type="STRING" id="77044.A0A1W2THF0"/>
<evidence type="ECO:0000313" key="9">
    <source>
        <dbReference type="Proteomes" id="UP000054516"/>
    </source>
</evidence>
<dbReference type="OMA" id="AYTGISF"/>
<dbReference type="InterPro" id="IPR002938">
    <property type="entry name" value="FAD-bd"/>
</dbReference>
<dbReference type="Gene3D" id="3.50.50.60">
    <property type="entry name" value="FAD/NAD(P)-binding domain"/>
    <property type="match status" value="1"/>
</dbReference>
<evidence type="ECO:0000256" key="6">
    <source>
        <dbReference type="SAM" id="MobiDB-lite"/>
    </source>
</evidence>
<feature type="domain" description="FAD-binding" evidence="7">
    <location>
        <begin position="8"/>
        <end position="370"/>
    </location>
</feature>
<evidence type="ECO:0000256" key="2">
    <source>
        <dbReference type="ARBA" id="ARBA00022630"/>
    </source>
</evidence>
<dbReference type="InterPro" id="IPR036188">
    <property type="entry name" value="FAD/NAD-bd_sf"/>
</dbReference>
<evidence type="ECO:0000256" key="1">
    <source>
        <dbReference type="ARBA" id="ARBA00005179"/>
    </source>
</evidence>
<dbReference type="PRINTS" id="PR00420">
    <property type="entry name" value="RNGMNOXGNASE"/>
</dbReference>
<evidence type="ECO:0000256" key="3">
    <source>
        <dbReference type="ARBA" id="ARBA00022827"/>
    </source>
</evidence>
<dbReference type="EMBL" id="DF977454">
    <property type="protein sequence ID" value="GAP87556.1"/>
    <property type="molecule type" value="Genomic_DNA"/>
</dbReference>
<proteinExistence type="predicted"/>
<sequence length="437" mass="46704">MVAAAPKIAIIGAGPGGLMLASILHHNNIPCTIFERDTSAVARAQGGTLDLHEYSGQRALEAAGLLDGFRAVMRQGGDAMKMIRKDGTVLHESGGEDHDEATTGGDGVQKNEGPASKFVKGRPEIDRPALKDLLIASLPVDTVRWGSRVDAVTQVPGSKQWDVKLAAAAVAADDSPAPFDLVVGADGAWSHTRALLTAQQPLYSGITALDVWAPRVDEAAPAVSAFVGAGNCFMFEKDRALLFQRNGSGRDAKARCYACVKTHSATPLSPAELLGRLEPEAQVDWADARTREEFVERHFADWYPEVKSVLLAMTEEPVLRPLYMLPVGLTWESRPGVTLVGDAAHLMTPFAGVGVNVALMDALELAQGIVDCVKMGNINGDGLAAMVREYEKGMFKRSSAEAAKTEAAMNIQFQEGGMERMIEIISGGLQPEDLVFE</sequence>
<gene>
    <name evidence="8" type="ORF">SAMD00023353_0900170</name>
</gene>
<accession>A0A1W2THF0</accession>
<dbReference type="PANTHER" id="PTHR46972:SF1">
    <property type="entry name" value="FAD DEPENDENT OXIDOREDUCTASE DOMAIN-CONTAINING PROTEIN"/>
    <property type="match status" value="1"/>
</dbReference>
<keyword evidence="4" id="KW-0560">Oxidoreductase</keyword>
<evidence type="ECO:0000256" key="5">
    <source>
        <dbReference type="ARBA" id="ARBA00023033"/>
    </source>
</evidence>
<dbReference type="Pfam" id="PF01494">
    <property type="entry name" value="FAD_binding_3"/>
    <property type="match status" value="1"/>
</dbReference>
<name>A0A1W2THF0_ROSNE</name>
<keyword evidence="2" id="KW-0285">Flavoprotein</keyword>
<feature type="region of interest" description="Disordered" evidence="6">
    <location>
        <begin position="90"/>
        <end position="120"/>
    </location>
</feature>
<dbReference type="GO" id="GO:0004497">
    <property type="term" value="F:monooxygenase activity"/>
    <property type="evidence" value="ECO:0007669"/>
    <property type="project" value="UniProtKB-KW"/>
</dbReference>
<dbReference type="AlphaFoldDB" id="A0A1W2THF0"/>
<dbReference type="OrthoDB" id="655030at2759"/>
<reference evidence="8" key="1">
    <citation type="submission" date="2016-03" db="EMBL/GenBank/DDBJ databases">
        <title>Draft genome sequence of Rosellinia necatrix.</title>
        <authorList>
            <person name="Kanematsu S."/>
        </authorList>
    </citation>
    <scope>NUCLEOTIDE SEQUENCE [LARGE SCALE GENOMIC DNA]</scope>
    <source>
        <strain evidence="8">W97</strain>
    </source>
</reference>
<dbReference type="GO" id="GO:0071949">
    <property type="term" value="F:FAD binding"/>
    <property type="evidence" value="ECO:0007669"/>
    <property type="project" value="InterPro"/>
</dbReference>
<evidence type="ECO:0000259" key="7">
    <source>
        <dbReference type="Pfam" id="PF01494"/>
    </source>
</evidence>
<dbReference type="Proteomes" id="UP000054516">
    <property type="component" value="Unassembled WGS sequence"/>
</dbReference>
<protein>
    <submittedName>
        <fullName evidence="8">Putative Aromatic-ring hydroxylase-like</fullName>
    </submittedName>
</protein>
<comment type="pathway">
    <text evidence="1">Secondary metabolite biosynthesis.</text>
</comment>
<dbReference type="PANTHER" id="PTHR46972">
    <property type="entry name" value="MONOOXYGENASE ASQM-RELATED"/>
    <property type="match status" value="1"/>
</dbReference>
<keyword evidence="5" id="KW-0503">Monooxygenase</keyword>
<evidence type="ECO:0000256" key="4">
    <source>
        <dbReference type="ARBA" id="ARBA00023002"/>
    </source>
</evidence>
<keyword evidence="3" id="KW-0274">FAD</keyword>